<organism evidence="2 3">
    <name type="scientific">Hydnomerulius pinastri MD-312</name>
    <dbReference type="NCBI Taxonomy" id="994086"/>
    <lineage>
        <taxon>Eukaryota</taxon>
        <taxon>Fungi</taxon>
        <taxon>Dikarya</taxon>
        <taxon>Basidiomycota</taxon>
        <taxon>Agaricomycotina</taxon>
        <taxon>Agaricomycetes</taxon>
        <taxon>Agaricomycetidae</taxon>
        <taxon>Boletales</taxon>
        <taxon>Boletales incertae sedis</taxon>
        <taxon>Leucogyrophana</taxon>
    </lineage>
</organism>
<evidence type="ECO:0000313" key="2">
    <source>
        <dbReference type="EMBL" id="KIJ59266.1"/>
    </source>
</evidence>
<evidence type="ECO:0000313" key="3">
    <source>
        <dbReference type="Proteomes" id="UP000053820"/>
    </source>
</evidence>
<dbReference type="PANTHER" id="PTHR31901:SF9">
    <property type="entry name" value="GH3 DOMAIN-CONTAINING PROTEIN"/>
    <property type="match status" value="1"/>
</dbReference>
<feature type="non-terminal residue" evidence="2">
    <location>
        <position position="379"/>
    </location>
</feature>
<feature type="domain" description="GH3 middle" evidence="1">
    <location>
        <begin position="299"/>
        <end position="363"/>
    </location>
</feature>
<dbReference type="Pfam" id="PF23571">
    <property type="entry name" value="GH3_M"/>
    <property type="match status" value="1"/>
</dbReference>
<keyword evidence="3" id="KW-1185">Reference proteome</keyword>
<dbReference type="AlphaFoldDB" id="A0A0C9W8C4"/>
<dbReference type="GO" id="GO:0005737">
    <property type="term" value="C:cytoplasm"/>
    <property type="evidence" value="ECO:0007669"/>
    <property type="project" value="TreeGrafter"/>
</dbReference>
<dbReference type="HOGENOM" id="CLU_032936_0_0_1"/>
<reference evidence="2 3" key="1">
    <citation type="submission" date="2014-04" db="EMBL/GenBank/DDBJ databases">
        <title>Evolutionary Origins and Diversification of the Mycorrhizal Mutualists.</title>
        <authorList>
            <consortium name="DOE Joint Genome Institute"/>
            <consortium name="Mycorrhizal Genomics Consortium"/>
            <person name="Kohler A."/>
            <person name="Kuo A."/>
            <person name="Nagy L.G."/>
            <person name="Floudas D."/>
            <person name="Copeland A."/>
            <person name="Barry K.W."/>
            <person name="Cichocki N."/>
            <person name="Veneault-Fourrey C."/>
            <person name="LaButti K."/>
            <person name="Lindquist E.A."/>
            <person name="Lipzen A."/>
            <person name="Lundell T."/>
            <person name="Morin E."/>
            <person name="Murat C."/>
            <person name="Riley R."/>
            <person name="Ohm R."/>
            <person name="Sun H."/>
            <person name="Tunlid A."/>
            <person name="Henrissat B."/>
            <person name="Grigoriev I.V."/>
            <person name="Hibbett D.S."/>
            <person name="Martin F."/>
        </authorList>
    </citation>
    <scope>NUCLEOTIDE SEQUENCE [LARGE SCALE GENOMIC DNA]</scope>
    <source>
        <strain evidence="2 3">MD-312</strain>
    </source>
</reference>
<proteinExistence type="predicted"/>
<dbReference type="GO" id="GO:0016881">
    <property type="term" value="F:acid-amino acid ligase activity"/>
    <property type="evidence" value="ECO:0007669"/>
    <property type="project" value="TreeGrafter"/>
</dbReference>
<dbReference type="Pfam" id="PF03321">
    <property type="entry name" value="GH3"/>
    <property type="match status" value="1"/>
</dbReference>
<dbReference type="PANTHER" id="PTHR31901">
    <property type="entry name" value="GH3 DOMAIN-CONTAINING PROTEIN"/>
    <property type="match status" value="1"/>
</dbReference>
<accession>A0A0C9W8C4</accession>
<dbReference type="InterPro" id="IPR004993">
    <property type="entry name" value="GH3"/>
</dbReference>
<sequence length="379" mass="42494">SYKPLVAKFDERPYKESELQNLFAPGLPHFLAVSSSTSGKAPKIFPKYLHVLQEPPQPHHHRPNFQWVDGPTSWVYYYGYRELKEVEGEPGHVIKRIPVCLGSGGAIRMRFDWSVEDDESRLSSTVPGHAAPWAVSMITHHRSFLMMHALFCLATRDLKRIAITFATLFADMMRRVDDEWDMLLDCIRDGTIPHLDGLDDLLVYLGPQLLANPERADELREIGPPSSCDGWAARVWPDFQMVLTICSGEFATALPKVRSVLGPTITIINPGYASTECNIAANFNPADLDSFVIATGDVIEFMDATVEESERGILQAWELRVGKLYEIVLTTRDGLWRYALGDVVEITGFAPDDGSPVFKFSGRKSSVYLFALPHHATEL</sequence>
<dbReference type="EMBL" id="KN839892">
    <property type="protein sequence ID" value="KIJ59266.1"/>
    <property type="molecule type" value="Genomic_DNA"/>
</dbReference>
<name>A0A0C9W8C4_9AGAM</name>
<evidence type="ECO:0000259" key="1">
    <source>
        <dbReference type="Pfam" id="PF23571"/>
    </source>
</evidence>
<dbReference type="Proteomes" id="UP000053820">
    <property type="component" value="Unassembled WGS sequence"/>
</dbReference>
<dbReference type="InterPro" id="IPR055377">
    <property type="entry name" value="GH3_M"/>
</dbReference>
<gene>
    <name evidence="2" type="ORF">HYDPIDRAFT_33336</name>
</gene>
<protein>
    <recommendedName>
        <fullName evidence="1">GH3 middle domain-containing protein</fullName>
    </recommendedName>
</protein>
<dbReference type="OrthoDB" id="10004661at2759"/>